<evidence type="ECO:0000313" key="2">
    <source>
        <dbReference type="Proteomes" id="UP000789759"/>
    </source>
</evidence>
<dbReference type="Proteomes" id="UP000789759">
    <property type="component" value="Unassembled WGS sequence"/>
</dbReference>
<name>A0A9N9PNJ8_9GLOM</name>
<dbReference type="EMBL" id="CAJVQA010088494">
    <property type="protein sequence ID" value="CAG8839867.1"/>
    <property type="molecule type" value="Genomic_DNA"/>
</dbReference>
<dbReference type="AlphaFoldDB" id="A0A9N9PNJ8"/>
<protein>
    <submittedName>
        <fullName evidence="1">10475_t:CDS:1</fullName>
    </submittedName>
</protein>
<organism evidence="1 2">
    <name type="scientific">Cetraspora pellucida</name>
    <dbReference type="NCBI Taxonomy" id="1433469"/>
    <lineage>
        <taxon>Eukaryota</taxon>
        <taxon>Fungi</taxon>
        <taxon>Fungi incertae sedis</taxon>
        <taxon>Mucoromycota</taxon>
        <taxon>Glomeromycotina</taxon>
        <taxon>Glomeromycetes</taxon>
        <taxon>Diversisporales</taxon>
        <taxon>Gigasporaceae</taxon>
        <taxon>Cetraspora</taxon>
    </lineage>
</organism>
<accession>A0A9N9PNJ8</accession>
<feature type="non-terminal residue" evidence="1">
    <location>
        <position position="1"/>
    </location>
</feature>
<evidence type="ECO:0000313" key="1">
    <source>
        <dbReference type="EMBL" id="CAG8839867.1"/>
    </source>
</evidence>
<keyword evidence="2" id="KW-1185">Reference proteome</keyword>
<feature type="non-terminal residue" evidence="1">
    <location>
        <position position="91"/>
    </location>
</feature>
<proteinExistence type="predicted"/>
<sequence length="91" mass="10679">LVAYLMANMKPQYSKLLPRHGGVSIDSEIIGRRRSVIISSWIEKKLEKLSCQFTLIYRGTHDGFDSDLTYYLYDFFEDSCFDDEHWTSTND</sequence>
<gene>
    <name evidence="1" type="ORF">CPELLU_LOCUS21930</name>
</gene>
<comment type="caution">
    <text evidence="1">The sequence shown here is derived from an EMBL/GenBank/DDBJ whole genome shotgun (WGS) entry which is preliminary data.</text>
</comment>
<reference evidence="1" key="1">
    <citation type="submission" date="2021-06" db="EMBL/GenBank/DDBJ databases">
        <authorList>
            <person name="Kallberg Y."/>
            <person name="Tangrot J."/>
            <person name="Rosling A."/>
        </authorList>
    </citation>
    <scope>NUCLEOTIDE SEQUENCE</scope>
    <source>
        <strain evidence="1">FL966</strain>
    </source>
</reference>